<dbReference type="Pfam" id="PF15906">
    <property type="entry name" value="zf-NOSIP"/>
    <property type="match status" value="1"/>
</dbReference>
<protein>
    <recommendedName>
        <fullName evidence="3">Nitric oxide synthase-interacting protein</fullName>
    </recommendedName>
    <alternativeName>
        <fullName evidence="5">E3 ubiquitin-protein ligase NOSIP</fullName>
    </alternativeName>
    <alternativeName>
        <fullName evidence="6">RING-type E3 ubiquitin transferase NOSIP</fullName>
    </alternativeName>
</protein>
<name>F6YQB2_CIOIN</name>
<feature type="coiled-coil region" evidence="8">
    <location>
        <begin position="85"/>
        <end position="112"/>
    </location>
</feature>
<evidence type="ECO:0000256" key="6">
    <source>
        <dbReference type="ARBA" id="ARBA00032934"/>
    </source>
</evidence>
<dbReference type="PIRSF" id="PIRSF023577">
    <property type="entry name" value="ENOS_interacting"/>
    <property type="match status" value="1"/>
</dbReference>
<evidence type="ECO:0000256" key="3">
    <source>
        <dbReference type="ARBA" id="ARBA00016935"/>
    </source>
</evidence>
<dbReference type="CDD" id="cd16662">
    <property type="entry name" value="RING-Ubox2_NOSIP"/>
    <property type="match status" value="1"/>
</dbReference>
<dbReference type="STRING" id="7719.ENSCINP00000007931"/>
<evidence type="ECO:0000256" key="9">
    <source>
        <dbReference type="SAM" id="MobiDB-lite"/>
    </source>
</evidence>
<dbReference type="FunFam" id="3.30.40.10:FF:001144">
    <property type="entry name" value="Nitric oxide synthase-interacting protein"/>
    <property type="match status" value="1"/>
</dbReference>
<keyword evidence="8" id="KW-0175">Coiled coil</keyword>
<dbReference type="InterPro" id="IPR031790">
    <property type="entry name" value="Znf-NOSIP"/>
</dbReference>
<evidence type="ECO:0000256" key="4">
    <source>
        <dbReference type="ARBA" id="ARBA00023242"/>
    </source>
</evidence>
<dbReference type="GO" id="GO:0005634">
    <property type="term" value="C:nucleus"/>
    <property type="evidence" value="ECO:0000318"/>
    <property type="project" value="GO_Central"/>
</dbReference>
<reference evidence="12" key="1">
    <citation type="journal article" date="2002" name="Science">
        <title>The draft genome of Ciona intestinalis: insights into chordate and vertebrate origins.</title>
        <authorList>
            <person name="Dehal P."/>
            <person name="Satou Y."/>
            <person name="Campbell R.K."/>
            <person name="Chapman J."/>
            <person name="Degnan B."/>
            <person name="De Tomaso A."/>
            <person name="Davidson B."/>
            <person name="Di Gregorio A."/>
            <person name="Gelpke M."/>
            <person name="Goodstein D.M."/>
            <person name="Harafuji N."/>
            <person name="Hastings K.E."/>
            <person name="Ho I."/>
            <person name="Hotta K."/>
            <person name="Huang W."/>
            <person name="Kawashima T."/>
            <person name="Lemaire P."/>
            <person name="Martinez D."/>
            <person name="Meinertzhagen I.A."/>
            <person name="Necula S."/>
            <person name="Nonaka M."/>
            <person name="Putnam N."/>
            <person name="Rash S."/>
            <person name="Saiga H."/>
            <person name="Satake M."/>
            <person name="Terry A."/>
            <person name="Yamada L."/>
            <person name="Wang H.G."/>
            <person name="Awazu S."/>
            <person name="Azumi K."/>
            <person name="Boore J."/>
            <person name="Branno M."/>
            <person name="Chin-Bow S."/>
            <person name="DeSantis R."/>
            <person name="Doyle S."/>
            <person name="Francino P."/>
            <person name="Keys D.N."/>
            <person name="Haga S."/>
            <person name="Hayashi H."/>
            <person name="Hino K."/>
            <person name="Imai K.S."/>
            <person name="Inaba K."/>
            <person name="Kano S."/>
            <person name="Kobayashi K."/>
            <person name="Kobayashi M."/>
            <person name="Lee B.I."/>
            <person name="Makabe K.W."/>
            <person name="Manohar C."/>
            <person name="Matassi G."/>
            <person name="Medina M."/>
            <person name="Mochizuki Y."/>
            <person name="Mount S."/>
            <person name="Morishita T."/>
            <person name="Miura S."/>
            <person name="Nakayama A."/>
            <person name="Nishizaka S."/>
            <person name="Nomoto H."/>
            <person name="Ohta F."/>
            <person name="Oishi K."/>
            <person name="Rigoutsos I."/>
            <person name="Sano M."/>
            <person name="Sasaki A."/>
            <person name="Sasakura Y."/>
            <person name="Shoguchi E."/>
            <person name="Shin-i T."/>
            <person name="Spagnuolo A."/>
            <person name="Stainier D."/>
            <person name="Suzuki M.M."/>
            <person name="Tassy O."/>
            <person name="Takatori N."/>
            <person name="Tokuoka M."/>
            <person name="Yagi K."/>
            <person name="Yoshizaki F."/>
            <person name="Wada S."/>
            <person name="Zhang C."/>
            <person name="Hyatt P.D."/>
            <person name="Larimer F."/>
            <person name="Detter C."/>
            <person name="Doggett N."/>
            <person name="Glavina T."/>
            <person name="Hawkins T."/>
            <person name="Richardson P."/>
            <person name="Lucas S."/>
            <person name="Kohara Y."/>
            <person name="Levine M."/>
            <person name="Satoh N."/>
            <person name="Rokhsar D.S."/>
        </authorList>
    </citation>
    <scope>NUCLEOTIDE SEQUENCE [LARGE SCALE GENOMIC DNA]</scope>
</reference>
<dbReference type="InParanoid" id="F6YQB2"/>
<dbReference type="GO" id="GO:0061630">
    <property type="term" value="F:ubiquitin protein ligase activity"/>
    <property type="evidence" value="ECO:0007669"/>
    <property type="project" value="InterPro"/>
</dbReference>
<sequence>MTRHGKNATASSVYSYHEKQKDTEQSSYGTQAARLGKDSVKDFDACCLTLQPCRSPVVTPHGYLYEKEAILEYIVHKKRLLAKQSKLYDKQKKQEEKEMKELAQAEHRSKVEKFMKHEKSIVSKSNEAFKLKTEEKTAPVEIKPSTSQVFDKYDKNVPSFWIPALTPQAKEAKIKKPDSKVYCPMSNKPIKMKDLIPVKFTPIADRDKKTSMISKKDRWMCAVTHDTLGNSVPSVVLRPTGDVVTLECVDKIIRKNGMRHPVTDEVMSENDIIPLTRGGTGFASTNEVLDSKSYRPVIMA</sequence>
<evidence type="ECO:0000256" key="8">
    <source>
        <dbReference type="SAM" id="Coils"/>
    </source>
</evidence>
<keyword evidence="4 7" id="KW-0539">Nucleus</keyword>
<dbReference type="InterPro" id="IPR016818">
    <property type="entry name" value="NOSIP"/>
</dbReference>
<keyword evidence="12" id="KW-1185">Reference proteome</keyword>
<evidence type="ECO:0000259" key="10">
    <source>
        <dbReference type="Pfam" id="PF15906"/>
    </source>
</evidence>
<reference evidence="11" key="3">
    <citation type="submission" date="2025-09" db="UniProtKB">
        <authorList>
            <consortium name="Ensembl"/>
        </authorList>
    </citation>
    <scope>IDENTIFICATION</scope>
</reference>
<evidence type="ECO:0000313" key="11">
    <source>
        <dbReference type="Ensembl" id="ENSCINP00000007931.3"/>
    </source>
</evidence>
<comment type="similarity">
    <text evidence="2 7">Belongs to the NOSIP family.</text>
</comment>
<dbReference type="Gene3D" id="3.30.40.10">
    <property type="entry name" value="Zinc/RING finger domain, C3HC4 (zinc finger)"/>
    <property type="match status" value="2"/>
</dbReference>
<reference evidence="11" key="2">
    <citation type="submission" date="2025-08" db="UniProtKB">
        <authorList>
            <consortium name="Ensembl"/>
        </authorList>
    </citation>
    <scope>IDENTIFICATION</scope>
</reference>
<dbReference type="CDD" id="cd16661">
    <property type="entry name" value="RING-Ubox1_NOSIP"/>
    <property type="match status" value="1"/>
</dbReference>
<dbReference type="PANTHER" id="PTHR13063:SF10">
    <property type="entry name" value="NITRIC OXIDE SYNTHASE-INTERACTING PROTEIN"/>
    <property type="match status" value="1"/>
</dbReference>
<evidence type="ECO:0000313" key="12">
    <source>
        <dbReference type="Proteomes" id="UP000008144"/>
    </source>
</evidence>
<feature type="domain" description="Nitric oxide synthase-interacting protein zinc-finger" evidence="10">
    <location>
        <begin position="4"/>
        <end position="78"/>
    </location>
</feature>
<gene>
    <name evidence="11" type="primary">LOC100180053</name>
</gene>
<evidence type="ECO:0000256" key="7">
    <source>
        <dbReference type="PIRNR" id="PIRNR023577"/>
    </source>
</evidence>
<evidence type="ECO:0000256" key="1">
    <source>
        <dbReference type="ARBA" id="ARBA00004123"/>
    </source>
</evidence>
<accession>F6YQB2</accession>
<dbReference type="SUPFAM" id="SSF57850">
    <property type="entry name" value="RING/U-box"/>
    <property type="match status" value="1"/>
</dbReference>
<organism evidence="11 12">
    <name type="scientific">Ciona intestinalis</name>
    <name type="common">Transparent sea squirt</name>
    <name type="synonym">Ascidia intestinalis</name>
    <dbReference type="NCBI Taxonomy" id="7719"/>
    <lineage>
        <taxon>Eukaryota</taxon>
        <taxon>Metazoa</taxon>
        <taxon>Chordata</taxon>
        <taxon>Tunicata</taxon>
        <taxon>Ascidiacea</taxon>
        <taxon>Phlebobranchia</taxon>
        <taxon>Cionidae</taxon>
        <taxon>Ciona</taxon>
    </lineage>
</organism>
<dbReference type="PANTHER" id="PTHR13063">
    <property type="entry name" value="ENOS INTERACTING PROTEIN"/>
    <property type="match status" value="1"/>
</dbReference>
<dbReference type="GeneTree" id="ENSGT00390000015505"/>
<dbReference type="Proteomes" id="UP000008144">
    <property type="component" value="Unassembled WGS sequence"/>
</dbReference>
<comment type="subcellular location">
    <subcellularLocation>
        <location evidence="1 7">Nucleus</location>
    </subcellularLocation>
</comment>
<evidence type="ECO:0000256" key="5">
    <source>
        <dbReference type="ARBA" id="ARBA00029661"/>
    </source>
</evidence>
<proteinExistence type="inferred from homology"/>
<dbReference type="AlphaFoldDB" id="F6YQB2"/>
<evidence type="ECO:0000256" key="2">
    <source>
        <dbReference type="ARBA" id="ARBA00008126"/>
    </source>
</evidence>
<dbReference type="OMA" id="PCVTKFM"/>
<feature type="region of interest" description="Disordered" evidence="9">
    <location>
        <begin position="1"/>
        <end position="30"/>
    </location>
</feature>
<dbReference type="FunCoup" id="F6YQB2">
    <property type="interactions" value="481"/>
</dbReference>
<dbReference type="HOGENOM" id="CLU_053742_0_0_1"/>
<dbReference type="Ensembl" id="ENSCINT00000007931.3">
    <property type="protein sequence ID" value="ENSCINP00000007931.3"/>
    <property type="gene ID" value="ENSCING00000015390.2"/>
</dbReference>
<dbReference type="InterPro" id="IPR013083">
    <property type="entry name" value="Znf_RING/FYVE/PHD"/>
</dbReference>